<keyword evidence="1" id="KW-0545">Nucleotide biosynthesis</keyword>
<dbReference type="UniPathway" id="UPA00575"/>
<feature type="active site" description="Involved in ionization of N3 of dUMP, leading to its activation" evidence="1">
    <location>
        <position position="202"/>
    </location>
</feature>
<evidence type="ECO:0000313" key="3">
    <source>
        <dbReference type="EMBL" id="BAS26039.1"/>
    </source>
</evidence>
<dbReference type="RefSeq" id="WP_198409627.1">
    <property type="nucleotide sequence ID" value="NZ_AP014924.1"/>
</dbReference>
<dbReference type="Gene3D" id="3.30.1360.170">
    <property type="match status" value="1"/>
</dbReference>
<sequence>MREARLEIVKVAETRFVLERFQGAPWEVWTTDSSADAERLAEFAGRACYQSWKNPSGRRNAEYLANILAHEHFSVLEHAGFTVILTGVSRSFTHEFVRHRHLSPSQLSQRYFNEAAARAVVPPLFREDPEARAILEEIHQCTLDAYSRLVELANRRLSGLEDATLRRKRAREAARAVLPNMTETHIVMSGNHRAWREFFEKRGSLHAEAEMREVAVRLFREVAQPMAPGIYQDFRVETLHLPVRQEPPGLEPEAVEVLVRAVGPEDRASGASPAASEPGEG</sequence>
<feature type="binding site" description="in other chain" evidence="1">
    <location>
        <begin position="106"/>
        <end position="110"/>
    </location>
    <ligand>
        <name>dUMP</name>
        <dbReference type="ChEBI" id="CHEBI:246422"/>
        <note>ligand shared between dimeric partners</note>
    </ligand>
</feature>
<comment type="caution">
    <text evidence="1">Lacks conserved residue(s) required for the propagation of feature annotation.</text>
</comment>
<dbReference type="HAMAP" id="MF_01408">
    <property type="entry name" value="ThyX"/>
    <property type="match status" value="1"/>
</dbReference>
<dbReference type="GO" id="GO:0006235">
    <property type="term" value="P:dTTP biosynthetic process"/>
    <property type="evidence" value="ECO:0007669"/>
    <property type="project" value="UniProtKB-UniRule"/>
</dbReference>
<organism evidence="3 4">
    <name type="scientific">Limnochorda pilosa</name>
    <dbReference type="NCBI Taxonomy" id="1555112"/>
    <lineage>
        <taxon>Bacteria</taxon>
        <taxon>Bacillati</taxon>
        <taxon>Bacillota</taxon>
        <taxon>Limnochordia</taxon>
        <taxon>Limnochordales</taxon>
        <taxon>Limnochordaceae</taxon>
        <taxon>Limnochorda</taxon>
    </lineage>
</organism>
<evidence type="ECO:0000313" key="4">
    <source>
        <dbReference type="Proteomes" id="UP000065807"/>
    </source>
</evidence>
<dbReference type="SUPFAM" id="SSF69796">
    <property type="entry name" value="Thymidylate synthase-complementing protein Thy1"/>
    <property type="match status" value="1"/>
</dbReference>
<dbReference type="EC" id="2.1.1.148" evidence="1"/>
<keyword evidence="1" id="KW-0489">Methyltransferase</keyword>
<keyword evidence="4" id="KW-1185">Reference proteome</keyword>
<comment type="catalytic activity">
    <reaction evidence="1">
        <text>dUMP + (6R)-5,10-methylene-5,6,7,8-tetrahydrofolate + NADPH + H(+) = dTMP + (6S)-5,6,7,8-tetrahydrofolate + NADP(+)</text>
        <dbReference type="Rhea" id="RHEA:29043"/>
        <dbReference type="ChEBI" id="CHEBI:15378"/>
        <dbReference type="ChEBI" id="CHEBI:15636"/>
        <dbReference type="ChEBI" id="CHEBI:57453"/>
        <dbReference type="ChEBI" id="CHEBI:57783"/>
        <dbReference type="ChEBI" id="CHEBI:58349"/>
        <dbReference type="ChEBI" id="CHEBI:63528"/>
        <dbReference type="ChEBI" id="CHEBI:246422"/>
        <dbReference type="EC" id="2.1.1.148"/>
    </reaction>
</comment>
<dbReference type="CDD" id="cd20175">
    <property type="entry name" value="ThyX"/>
    <property type="match status" value="1"/>
</dbReference>
<keyword evidence="1" id="KW-0274">FAD</keyword>
<reference evidence="4" key="2">
    <citation type="journal article" date="2016" name="Int. J. Syst. Evol. Microbiol.">
        <title>Complete genome sequence and cell structure of Limnochorda pilosa, a Gram-negative spore-former within the phylum Firmicutes.</title>
        <authorList>
            <person name="Watanabe M."/>
            <person name="Kojima H."/>
            <person name="Fukui M."/>
        </authorList>
    </citation>
    <scope>NUCLEOTIDE SEQUENCE [LARGE SCALE GENOMIC DNA]</scope>
    <source>
        <strain evidence="4">HC45</strain>
    </source>
</reference>
<accession>A0A0K2SGS3</accession>
<dbReference type="PROSITE" id="PS51331">
    <property type="entry name" value="THYX"/>
    <property type="match status" value="1"/>
</dbReference>
<dbReference type="GO" id="GO:0004799">
    <property type="term" value="F:thymidylate synthase activity"/>
    <property type="evidence" value="ECO:0007669"/>
    <property type="project" value="TreeGrafter"/>
</dbReference>
<evidence type="ECO:0000256" key="2">
    <source>
        <dbReference type="SAM" id="MobiDB-lite"/>
    </source>
</evidence>
<dbReference type="STRING" id="1555112.LIP_0182"/>
<feature type="binding site" evidence="1">
    <location>
        <begin position="191"/>
        <end position="193"/>
    </location>
    <ligand>
        <name>FAD</name>
        <dbReference type="ChEBI" id="CHEBI:57692"/>
        <note>ligand shared between neighboring subunits</note>
    </ligand>
</feature>
<dbReference type="Pfam" id="PF02511">
    <property type="entry name" value="Thy1"/>
    <property type="match status" value="1"/>
</dbReference>
<feature type="binding site" description="in other chain" evidence="1">
    <location>
        <position position="175"/>
    </location>
    <ligand>
        <name>dUMP</name>
        <dbReference type="ChEBI" id="CHEBI:246422"/>
        <note>ligand shared between dimeric partners</note>
    </ligand>
</feature>
<feature type="binding site" evidence="1">
    <location>
        <position position="74"/>
    </location>
    <ligand>
        <name>FAD</name>
        <dbReference type="ChEBI" id="CHEBI:57692"/>
        <note>ligand shared between neighboring subunits</note>
    </ligand>
</feature>
<comment type="function">
    <text evidence="1">Catalyzes the reductive methylation of 2'-deoxyuridine-5'-monophosphate (dUMP) to 2'-deoxythymidine-5'-monophosphate (dTMP) while utilizing 5,10-methylenetetrahydrofolate (mTHF) as the methyl donor, and NADPH and FADH(2) as the reductant.</text>
</comment>
<dbReference type="PATRIC" id="fig|1555112.3.peg.187"/>
<feature type="binding site" evidence="1">
    <location>
        <position position="202"/>
    </location>
    <ligand>
        <name>dUMP</name>
        <dbReference type="ChEBI" id="CHEBI:246422"/>
        <note>ligand shared between dimeric partners</note>
    </ligand>
</feature>
<dbReference type="NCBIfam" id="TIGR02170">
    <property type="entry name" value="thyX"/>
    <property type="match status" value="1"/>
</dbReference>
<keyword evidence="1" id="KW-0285">Flavoprotein</keyword>
<dbReference type="GO" id="GO:0070402">
    <property type="term" value="F:NADPH binding"/>
    <property type="evidence" value="ECO:0007669"/>
    <property type="project" value="TreeGrafter"/>
</dbReference>
<feature type="binding site" evidence="1">
    <location>
        <begin position="95"/>
        <end position="98"/>
    </location>
    <ligand>
        <name>dUMP</name>
        <dbReference type="ChEBI" id="CHEBI:246422"/>
        <note>ligand shared between dimeric partners</note>
    </ligand>
</feature>
<dbReference type="Proteomes" id="UP000065807">
    <property type="component" value="Chromosome"/>
</dbReference>
<comment type="subunit">
    <text evidence="1">Homotetramer.</text>
</comment>
<dbReference type="InterPro" id="IPR036098">
    <property type="entry name" value="Thymidylate_synthase_ThyX_sf"/>
</dbReference>
<dbReference type="EMBL" id="AP014924">
    <property type="protein sequence ID" value="BAS26039.1"/>
    <property type="molecule type" value="Genomic_DNA"/>
</dbReference>
<dbReference type="InterPro" id="IPR003669">
    <property type="entry name" value="Thymidylate_synthase_ThyX"/>
</dbReference>
<dbReference type="GO" id="GO:0050660">
    <property type="term" value="F:flavin adenine dinucleotide binding"/>
    <property type="evidence" value="ECO:0007669"/>
    <property type="project" value="UniProtKB-UniRule"/>
</dbReference>
<evidence type="ECO:0000256" key="1">
    <source>
        <dbReference type="HAMAP-Rule" id="MF_01408"/>
    </source>
</evidence>
<comment type="cofactor">
    <cofactor evidence="1">
        <name>FAD</name>
        <dbReference type="ChEBI" id="CHEBI:57692"/>
    </cofactor>
    <text evidence="1">Binds 4 FAD per tetramer. Each FAD binding site is formed by three monomers.</text>
</comment>
<dbReference type="GO" id="GO:0032259">
    <property type="term" value="P:methylation"/>
    <property type="evidence" value="ECO:0007669"/>
    <property type="project" value="UniProtKB-KW"/>
</dbReference>
<dbReference type="GO" id="GO:0006231">
    <property type="term" value="P:dTMP biosynthetic process"/>
    <property type="evidence" value="ECO:0007669"/>
    <property type="project" value="UniProtKB-UniRule"/>
</dbReference>
<keyword evidence="1" id="KW-0521">NADP</keyword>
<reference evidence="4" key="1">
    <citation type="submission" date="2015-07" db="EMBL/GenBank/DDBJ databases">
        <title>Complete genome sequence and phylogenetic analysis of Limnochorda pilosa.</title>
        <authorList>
            <person name="Watanabe M."/>
            <person name="Kojima H."/>
            <person name="Fukui M."/>
        </authorList>
    </citation>
    <scope>NUCLEOTIDE SEQUENCE [LARGE SCALE GENOMIC DNA]</scope>
    <source>
        <strain evidence="4">HC45</strain>
    </source>
</reference>
<comment type="pathway">
    <text evidence="1">Pyrimidine metabolism; dTTP biosynthesis.</text>
</comment>
<gene>
    <name evidence="1" type="primary">thyX</name>
    <name evidence="3" type="ORF">LIP_0182</name>
</gene>
<dbReference type="GO" id="GO:0050797">
    <property type="term" value="F:thymidylate synthase (FAD) activity"/>
    <property type="evidence" value="ECO:0007669"/>
    <property type="project" value="UniProtKB-UniRule"/>
</dbReference>
<feature type="compositionally biased region" description="Low complexity" evidence="2">
    <location>
        <begin position="269"/>
        <end position="281"/>
    </location>
</feature>
<dbReference type="PANTHER" id="PTHR34934">
    <property type="entry name" value="FLAVIN-DEPENDENT THYMIDYLATE SYNTHASE"/>
    <property type="match status" value="1"/>
</dbReference>
<feature type="region of interest" description="Disordered" evidence="2">
    <location>
        <begin position="261"/>
        <end position="281"/>
    </location>
</feature>
<feature type="binding site" evidence="1">
    <location>
        <position position="106"/>
    </location>
    <ligand>
        <name>FAD</name>
        <dbReference type="ChEBI" id="CHEBI:57692"/>
        <note>ligand shared between neighboring subunits</note>
    </ligand>
</feature>
<dbReference type="KEGG" id="lpil:LIP_0182"/>
<name>A0A0K2SGS3_LIMPI</name>
<proteinExistence type="inferred from homology"/>
<dbReference type="PANTHER" id="PTHR34934:SF1">
    <property type="entry name" value="FLAVIN-DEPENDENT THYMIDYLATE SYNTHASE"/>
    <property type="match status" value="1"/>
</dbReference>
<dbReference type="AlphaFoldDB" id="A0A0K2SGS3"/>
<keyword evidence="1" id="KW-0808">Transferase</keyword>
<protein>
    <recommendedName>
        <fullName evidence="1">Flavin-dependent thymidylate synthase</fullName>
        <shortName evidence="1">FDTS</shortName>
        <ecNumber evidence="1">2.1.1.148</ecNumber>
    </recommendedName>
    <alternativeName>
        <fullName evidence="1">FAD-dependent thymidylate synthase</fullName>
    </alternativeName>
    <alternativeName>
        <fullName evidence="1">Thymidylate synthase ThyX</fullName>
        <shortName evidence="1">TS</shortName>
        <shortName evidence="1">TSase</shortName>
    </alternativeName>
</protein>
<feature type="binding site" evidence="1">
    <location>
        <begin position="98"/>
        <end position="100"/>
    </location>
    <ligand>
        <name>FAD</name>
        <dbReference type="ChEBI" id="CHEBI:57692"/>
        <note>ligand shared between neighboring subunits</note>
    </ligand>
</feature>
<comment type="similarity">
    <text evidence="1">Belongs to the thymidylate synthase ThyX family.</text>
</comment>